<dbReference type="Proteomes" id="UP000322245">
    <property type="component" value="Unassembled WGS sequence"/>
</dbReference>
<dbReference type="EMBL" id="NIDF01000063">
    <property type="protein sequence ID" value="TYJ54354.1"/>
    <property type="molecule type" value="Genomic_DNA"/>
</dbReference>
<feature type="region of interest" description="Disordered" evidence="1">
    <location>
        <begin position="1"/>
        <end position="62"/>
    </location>
</feature>
<evidence type="ECO:0000256" key="1">
    <source>
        <dbReference type="SAM" id="MobiDB-lite"/>
    </source>
</evidence>
<feature type="compositionally biased region" description="Low complexity" evidence="1">
    <location>
        <begin position="10"/>
        <end position="28"/>
    </location>
</feature>
<feature type="compositionally biased region" description="Basic and acidic residues" evidence="1">
    <location>
        <begin position="48"/>
        <end position="62"/>
    </location>
</feature>
<evidence type="ECO:0000313" key="2">
    <source>
        <dbReference type="EMBL" id="TYJ54354.1"/>
    </source>
</evidence>
<protein>
    <submittedName>
        <fullName evidence="2">Uncharacterized protein</fullName>
    </submittedName>
</protein>
<dbReference type="AlphaFoldDB" id="A0A5D3AUN7"/>
<organism evidence="2 3">
    <name type="scientific">Cryptococcus floricola</name>
    <dbReference type="NCBI Taxonomy" id="2591691"/>
    <lineage>
        <taxon>Eukaryota</taxon>
        <taxon>Fungi</taxon>
        <taxon>Dikarya</taxon>
        <taxon>Basidiomycota</taxon>
        <taxon>Agaricomycotina</taxon>
        <taxon>Tremellomycetes</taxon>
        <taxon>Tremellales</taxon>
        <taxon>Cryptococcaceae</taxon>
        <taxon>Cryptococcus</taxon>
    </lineage>
</organism>
<gene>
    <name evidence="2" type="ORF">B9479_005020</name>
</gene>
<accession>A0A5D3AUN7</accession>
<proteinExistence type="predicted"/>
<name>A0A5D3AUN7_9TREE</name>
<comment type="caution">
    <text evidence="2">The sequence shown here is derived from an EMBL/GenBank/DDBJ whole genome shotgun (WGS) entry which is preliminary data.</text>
</comment>
<reference evidence="2 3" key="1">
    <citation type="submission" date="2017-05" db="EMBL/GenBank/DDBJ databases">
        <title>The Genome Sequence of Tsuchiyaea wingfieldii DSM 27421.</title>
        <authorList>
            <person name="Cuomo C."/>
            <person name="Passer A."/>
            <person name="Billmyre B."/>
            <person name="Heitman J."/>
        </authorList>
    </citation>
    <scope>NUCLEOTIDE SEQUENCE [LARGE SCALE GENOMIC DNA]</scope>
    <source>
        <strain evidence="2 3">DSM 27421</strain>
    </source>
</reference>
<keyword evidence="3" id="KW-1185">Reference proteome</keyword>
<sequence>MRHPRPAPPQSSAAPRPSAQPAALASSPTTHLNGRLLTEEEQGWMSKKLPERKSFNPSDRRLSEYRQGRVGVVAVPVPKGTELDIPFRNAAKFFARLSEAVCHEACDTIYHAPNSRRTREHRTFWLDRPRDYVGMNARDPLRESFGFWELEKPQRPSPKCPICDKLFSTKRILNGHS</sequence>
<evidence type="ECO:0000313" key="3">
    <source>
        <dbReference type="Proteomes" id="UP000322245"/>
    </source>
</evidence>